<dbReference type="EMBL" id="BAAANE010000003">
    <property type="protein sequence ID" value="GAA1625969.1"/>
    <property type="molecule type" value="Genomic_DNA"/>
</dbReference>
<gene>
    <name evidence="9" type="ORF">GCM10009744_12270</name>
</gene>
<keyword evidence="10" id="KW-1185">Reference proteome</keyword>
<dbReference type="Pfam" id="PF00800">
    <property type="entry name" value="PDT"/>
    <property type="match status" value="1"/>
</dbReference>
<dbReference type="RefSeq" id="WP_344109707.1">
    <property type="nucleotide sequence ID" value="NZ_BAAANE010000003.1"/>
</dbReference>
<dbReference type="InterPro" id="IPR045865">
    <property type="entry name" value="ACT-like_dom_sf"/>
</dbReference>
<keyword evidence="6" id="KW-0456">Lyase</keyword>
<dbReference type="PANTHER" id="PTHR21022">
    <property type="entry name" value="PREPHENATE DEHYDRATASE P PROTEIN"/>
    <property type="match status" value="1"/>
</dbReference>
<evidence type="ECO:0000259" key="8">
    <source>
        <dbReference type="PROSITE" id="PS51171"/>
    </source>
</evidence>
<keyword evidence="3" id="KW-0028">Amino-acid biosynthesis</keyword>
<accession>A0ABP4R1U9</accession>
<name>A0ABP4R1U9_9ACTN</name>
<keyword evidence="4" id="KW-0057">Aromatic amino acid biosynthesis</keyword>
<dbReference type="Proteomes" id="UP001501319">
    <property type="component" value="Unassembled WGS sequence"/>
</dbReference>
<dbReference type="PIRSF" id="PIRSF001500">
    <property type="entry name" value="Chor_mut_pdt_Ppr"/>
    <property type="match status" value="1"/>
</dbReference>
<reference evidence="10" key="1">
    <citation type="journal article" date="2019" name="Int. J. Syst. Evol. Microbiol.">
        <title>The Global Catalogue of Microorganisms (GCM) 10K type strain sequencing project: providing services to taxonomists for standard genome sequencing and annotation.</title>
        <authorList>
            <consortium name="The Broad Institute Genomics Platform"/>
            <consortium name="The Broad Institute Genome Sequencing Center for Infectious Disease"/>
            <person name="Wu L."/>
            <person name="Ma J."/>
        </authorList>
    </citation>
    <scope>NUCLEOTIDE SEQUENCE [LARGE SCALE GENOMIC DNA]</scope>
    <source>
        <strain evidence="10">JCM 14306</strain>
    </source>
</reference>
<evidence type="ECO:0000256" key="5">
    <source>
        <dbReference type="ARBA" id="ARBA00023222"/>
    </source>
</evidence>
<evidence type="ECO:0000256" key="3">
    <source>
        <dbReference type="ARBA" id="ARBA00022605"/>
    </source>
</evidence>
<feature type="domain" description="Prephenate dehydratase" evidence="8">
    <location>
        <begin position="4"/>
        <end position="179"/>
    </location>
</feature>
<comment type="catalytic activity">
    <reaction evidence="7">
        <text>prephenate + H(+) = 3-phenylpyruvate + CO2 + H2O</text>
        <dbReference type="Rhea" id="RHEA:21648"/>
        <dbReference type="ChEBI" id="CHEBI:15377"/>
        <dbReference type="ChEBI" id="CHEBI:15378"/>
        <dbReference type="ChEBI" id="CHEBI:16526"/>
        <dbReference type="ChEBI" id="CHEBI:18005"/>
        <dbReference type="ChEBI" id="CHEBI:29934"/>
        <dbReference type="EC" id="4.2.1.51"/>
    </reaction>
</comment>
<evidence type="ECO:0000313" key="9">
    <source>
        <dbReference type="EMBL" id="GAA1625969.1"/>
    </source>
</evidence>
<comment type="caution">
    <text evidence="9">The sequence shown here is derived from an EMBL/GenBank/DDBJ whole genome shotgun (WGS) entry which is preliminary data.</text>
</comment>
<dbReference type="CDD" id="cd13631">
    <property type="entry name" value="PBP2_Ct-PDT_like"/>
    <property type="match status" value="1"/>
</dbReference>
<dbReference type="NCBIfam" id="NF008866">
    <property type="entry name" value="PRK11899.1"/>
    <property type="match status" value="1"/>
</dbReference>
<dbReference type="Gene3D" id="3.40.190.10">
    <property type="entry name" value="Periplasmic binding protein-like II"/>
    <property type="match status" value="2"/>
</dbReference>
<evidence type="ECO:0000256" key="1">
    <source>
        <dbReference type="ARBA" id="ARBA00004741"/>
    </source>
</evidence>
<dbReference type="InterPro" id="IPR018528">
    <property type="entry name" value="Preph_deHydtase_CS"/>
</dbReference>
<dbReference type="InterPro" id="IPR008242">
    <property type="entry name" value="Chor_mutase/pphenate_deHydtase"/>
</dbReference>
<evidence type="ECO:0000256" key="6">
    <source>
        <dbReference type="ARBA" id="ARBA00023239"/>
    </source>
</evidence>
<dbReference type="SUPFAM" id="SSF53850">
    <property type="entry name" value="Periplasmic binding protein-like II"/>
    <property type="match status" value="1"/>
</dbReference>
<proteinExistence type="predicted"/>
<sequence length="292" mass="31373">MDGPIAYQGEPGANSAMACTEMFPEREQLPCTTFEDALEAVSKGSAGLAMIPVDNSIAGRVADIHHLLPESGLHIVGEHFLPIHFQLLGVPGATMASIQTVRSHVHALGQCRKIIREHSWSTVVADDTAGAAREVAELGDPSVAALSPRAAAELYGLHTLANDVEDEHHNTTRFLVLSREPEVPPVGSGPVITSFVYRVRNVSAALYKALGGFATNGVNMTKLESYQLGGTFFATQFYADVEGHPDEPKVALALEELAFFSVEVRLLGVYPAHPFRAQIAEPAANRALRPHH</sequence>
<evidence type="ECO:0000256" key="4">
    <source>
        <dbReference type="ARBA" id="ARBA00023141"/>
    </source>
</evidence>
<evidence type="ECO:0000313" key="10">
    <source>
        <dbReference type="Proteomes" id="UP001501319"/>
    </source>
</evidence>
<dbReference type="Gene3D" id="3.30.70.260">
    <property type="match status" value="1"/>
</dbReference>
<dbReference type="InterPro" id="IPR001086">
    <property type="entry name" value="Preph_deHydtase"/>
</dbReference>
<organism evidence="9 10">
    <name type="scientific">Kribbella alba</name>
    <dbReference type="NCBI Taxonomy" id="190197"/>
    <lineage>
        <taxon>Bacteria</taxon>
        <taxon>Bacillati</taxon>
        <taxon>Actinomycetota</taxon>
        <taxon>Actinomycetes</taxon>
        <taxon>Propionibacteriales</taxon>
        <taxon>Kribbellaceae</taxon>
        <taxon>Kribbella</taxon>
    </lineage>
</organism>
<dbReference type="SUPFAM" id="SSF55021">
    <property type="entry name" value="ACT-like"/>
    <property type="match status" value="1"/>
</dbReference>
<protein>
    <recommendedName>
        <fullName evidence="2">prephenate dehydratase</fullName>
        <ecNumber evidence="2">4.2.1.51</ecNumber>
    </recommendedName>
</protein>
<dbReference type="PANTHER" id="PTHR21022:SF19">
    <property type="entry name" value="PREPHENATE DEHYDRATASE-RELATED"/>
    <property type="match status" value="1"/>
</dbReference>
<evidence type="ECO:0000256" key="7">
    <source>
        <dbReference type="ARBA" id="ARBA00047848"/>
    </source>
</evidence>
<dbReference type="PROSITE" id="PS00857">
    <property type="entry name" value="PREPHENATE_DEHYDR_1"/>
    <property type="match status" value="1"/>
</dbReference>
<dbReference type="EC" id="4.2.1.51" evidence="2"/>
<dbReference type="PROSITE" id="PS51171">
    <property type="entry name" value="PREPHENATE_DEHYDR_3"/>
    <property type="match status" value="1"/>
</dbReference>
<evidence type="ECO:0000256" key="2">
    <source>
        <dbReference type="ARBA" id="ARBA00013147"/>
    </source>
</evidence>
<dbReference type="CDD" id="cd04905">
    <property type="entry name" value="ACT_CM-PDT"/>
    <property type="match status" value="1"/>
</dbReference>
<comment type="pathway">
    <text evidence="1">Amino-acid biosynthesis; L-phenylalanine biosynthesis; phenylpyruvate from prephenate: step 1/1.</text>
</comment>
<keyword evidence="5" id="KW-0584">Phenylalanine biosynthesis</keyword>